<feature type="region of interest" description="Disordered" evidence="1">
    <location>
        <begin position="50"/>
        <end position="71"/>
    </location>
</feature>
<protein>
    <submittedName>
        <fullName evidence="2">Uncharacterized protein</fullName>
    </submittedName>
</protein>
<accession>A0A8X6S9W1</accession>
<name>A0A8X6S9W1_TRICX</name>
<dbReference type="Proteomes" id="UP000887159">
    <property type="component" value="Unassembled WGS sequence"/>
</dbReference>
<evidence type="ECO:0000313" key="3">
    <source>
        <dbReference type="Proteomes" id="UP000887159"/>
    </source>
</evidence>
<sequence length="105" mass="11588">MKAIEPSAVESTFRGIQLDYDSEALLLVLYEGILKVNIPVKISKYYQPLSRKSSGEVGGRGREMGGPDHPQGILLQNWGGTELNRTVTCIVLIAKANDRRKKSCL</sequence>
<dbReference type="EMBL" id="BMAU01021274">
    <property type="protein sequence ID" value="GFY07498.1"/>
    <property type="molecule type" value="Genomic_DNA"/>
</dbReference>
<evidence type="ECO:0000313" key="2">
    <source>
        <dbReference type="EMBL" id="GFY07498.1"/>
    </source>
</evidence>
<gene>
    <name evidence="2" type="ORF">TNCV_1822581</name>
</gene>
<proteinExistence type="predicted"/>
<keyword evidence="3" id="KW-1185">Reference proteome</keyword>
<reference evidence="2" key="1">
    <citation type="submission" date="2020-08" db="EMBL/GenBank/DDBJ databases">
        <title>Multicomponent nature underlies the extraordinary mechanical properties of spider dragline silk.</title>
        <authorList>
            <person name="Kono N."/>
            <person name="Nakamura H."/>
            <person name="Mori M."/>
            <person name="Yoshida Y."/>
            <person name="Ohtoshi R."/>
            <person name="Malay A.D."/>
            <person name="Moran D.A.P."/>
            <person name="Tomita M."/>
            <person name="Numata K."/>
            <person name="Arakawa K."/>
        </authorList>
    </citation>
    <scope>NUCLEOTIDE SEQUENCE</scope>
</reference>
<evidence type="ECO:0000256" key="1">
    <source>
        <dbReference type="SAM" id="MobiDB-lite"/>
    </source>
</evidence>
<organism evidence="2 3">
    <name type="scientific">Trichonephila clavipes</name>
    <name type="common">Golden silk orbweaver</name>
    <name type="synonym">Nephila clavipes</name>
    <dbReference type="NCBI Taxonomy" id="2585209"/>
    <lineage>
        <taxon>Eukaryota</taxon>
        <taxon>Metazoa</taxon>
        <taxon>Ecdysozoa</taxon>
        <taxon>Arthropoda</taxon>
        <taxon>Chelicerata</taxon>
        <taxon>Arachnida</taxon>
        <taxon>Araneae</taxon>
        <taxon>Araneomorphae</taxon>
        <taxon>Entelegynae</taxon>
        <taxon>Araneoidea</taxon>
        <taxon>Nephilidae</taxon>
        <taxon>Trichonephila</taxon>
    </lineage>
</organism>
<comment type="caution">
    <text evidence="2">The sequence shown here is derived from an EMBL/GenBank/DDBJ whole genome shotgun (WGS) entry which is preliminary data.</text>
</comment>
<dbReference type="AlphaFoldDB" id="A0A8X6S9W1"/>